<feature type="transmembrane region" description="Helical" evidence="1">
    <location>
        <begin position="138"/>
        <end position="157"/>
    </location>
</feature>
<dbReference type="Proteomes" id="UP001501057">
    <property type="component" value="Unassembled WGS sequence"/>
</dbReference>
<evidence type="ECO:0000313" key="2">
    <source>
        <dbReference type="EMBL" id="GAA1752399.1"/>
    </source>
</evidence>
<dbReference type="EMBL" id="BAAAME010000010">
    <property type="protein sequence ID" value="GAA1752399.1"/>
    <property type="molecule type" value="Genomic_DNA"/>
</dbReference>
<accession>A0ABN2KBV6</accession>
<evidence type="ECO:0008006" key="4">
    <source>
        <dbReference type="Google" id="ProtNLM"/>
    </source>
</evidence>
<feature type="transmembrane region" description="Helical" evidence="1">
    <location>
        <begin position="74"/>
        <end position="93"/>
    </location>
</feature>
<dbReference type="Pfam" id="PF19877">
    <property type="entry name" value="DUF6350"/>
    <property type="match status" value="1"/>
</dbReference>
<feature type="transmembrane region" description="Helical" evidence="1">
    <location>
        <begin position="314"/>
        <end position="336"/>
    </location>
</feature>
<evidence type="ECO:0000313" key="3">
    <source>
        <dbReference type="Proteomes" id="UP001501057"/>
    </source>
</evidence>
<reference evidence="2 3" key="1">
    <citation type="journal article" date="2019" name="Int. J. Syst. Evol. Microbiol.">
        <title>The Global Catalogue of Microorganisms (GCM) 10K type strain sequencing project: providing services to taxonomists for standard genome sequencing and annotation.</title>
        <authorList>
            <consortium name="The Broad Institute Genomics Platform"/>
            <consortium name="The Broad Institute Genome Sequencing Center for Infectious Disease"/>
            <person name="Wu L."/>
            <person name="Ma J."/>
        </authorList>
    </citation>
    <scope>NUCLEOTIDE SEQUENCE [LARGE SCALE GENOMIC DNA]</scope>
    <source>
        <strain evidence="2 3">JCM 13518</strain>
    </source>
</reference>
<protein>
    <recommendedName>
        <fullName evidence="4">Integral membrane protein</fullName>
    </recommendedName>
</protein>
<gene>
    <name evidence="2" type="ORF">GCM10009710_35170</name>
</gene>
<keyword evidence="1" id="KW-1133">Transmembrane helix</keyword>
<comment type="caution">
    <text evidence="2">The sequence shown here is derived from an EMBL/GenBank/DDBJ whole genome shotgun (WGS) entry which is preliminary data.</text>
</comment>
<keyword evidence="3" id="KW-1185">Reference proteome</keyword>
<name>A0ABN2KBV6_9ACTN</name>
<keyword evidence="1" id="KW-0472">Membrane</keyword>
<feature type="transmembrane region" description="Helical" evidence="1">
    <location>
        <begin position="105"/>
        <end position="126"/>
    </location>
</feature>
<keyword evidence="1" id="KW-0812">Transmembrane</keyword>
<dbReference type="InterPro" id="IPR045931">
    <property type="entry name" value="DUF6350"/>
</dbReference>
<feature type="transmembrane region" description="Helical" evidence="1">
    <location>
        <begin position="20"/>
        <end position="44"/>
    </location>
</feature>
<feature type="transmembrane region" description="Helical" evidence="1">
    <location>
        <begin position="356"/>
        <end position="378"/>
    </location>
</feature>
<feature type="transmembrane region" description="Helical" evidence="1">
    <location>
        <begin position="282"/>
        <end position="302"/>
    </location>
</feature>
<proteinExistence type="predicted"/>
<organism evidence="2 3">
    <name type="scientific">Aeromicrobium alkaliterrae</name>
    <dbReference type="NCBI Taxonomy" id="302168"/>
    <lineage>
        <taxon>Bacteria</taxon>
        <taxon>Bacillati</taxon>
        <taxon>Actinomycetota</taxon>
        <taxon>Actinomycetes</taxon>
        <taxon>Propionibacteriales</taxon>
        <taxon>Nocardioidaceae</taxon>
        <taxon>Aeromicrobium</taxon>
    </lineage>
</organism>
<sequence>MPSPARISSSDDLRSAVWPGAVAAIWAAVVGWVLTVVLLVAAGAGDGVVGTIRASARVWLVAQGSGISADGADITLVPWGGVLLALTLVVLVARRQAREPVSEPAAFAATAAGVYAVLASIVTSVANDAAISVPTIRAALVTFVLAGVGAAIAYVSVHGAPAAWWPEDQPEVLAVLRGAASIVVTVLGVALVLVALLLARHVEQAGSLWALLDPGLGGGIALAVVCLLLVPTLALWAAAALLGPGFQVGTNTSVDLTSADLGQVPGLPVLAALPAPGELPTWALLLGLVPVVAAGWAGWRLVRRGQLDLATDFWRGVSIAAGAGAAGAVALALLTWMSGGAVGPGRMAEVGPESLLGLLAVLPFLAVAAAVGAVAAHYRGGRATAA</sequence>
<feature type="transmembrane region" description="Helical" evidence="1">
    <location>
        <begin position="220"/>
        <end position="242"/>
    </location>
</feature>
<evidence type="ECO:0000256" key="1">
    <source>
        <dbReference type="SAM" id="Phobius"/>
    </source>
</evidence>
<feature type="transmembrane region" description="Helical" evidence="1">
    <location>
        <begin position="177"/>
        <end position="199"/>
    </location>
</feature>
<dbReference type="RefSeq" id="WP_344203979.1">
    <property type="nucleotide sequence ID" value="NZ_BAAAME010000010.1"/>
</dbReference>